<sequence length="81" mass="9065">MAMEASSNSRDGLSSTSLQLSVEQWELLRRLRNSHLTKAQITRAYDELDRLDRELGNLFNTAPSTDPVSPSMTITQQISPS</sequence>
<dbReference type="GO" id="GO:0005634">
    <property type="term" value="C:nucleus"/>
    <property type="evidence" value="ECO:0007669"/>
    <property type="project" value="InterPro"/>
</dbReference>
<feature type="domain" description="HNF-p1" evidence="2">
    <location>
        <begin position="16"/>
        <end position="47"/>
    </location>
</feature>
<evidence type="ECO:0000313" key="4">
    <source>
        <dbReference type="Proteomes" id="UP000663828"/>
    </source>
</evidence>
<reference evidence="3" key="1">
    <citation type="submission" date="2021-02" db="EMBL/GenBank/DDBJ databases">
        <authorList>
            <person name="Nowell W R."/>
        </authorList>
    </citation>
    <scope>NUCLEOTIDE SEQUENCE</scope>
</reference>
<accession>A0A816GPK6</accession>
<organism evidence="3 4">
    <name type="scientific">Adineta ricciae</name>
    <name type="common">Rotifer</name>
    <dbReference type="NCBI Taxonomy" id="249248"/>
    <lineage>
        <taxon>Eukaryota</taxon>
        <taxon>Metazoa</taxon>
        <taxon>Spiralia</taxon>
        <taxon>Gnathifera</taxon>
        <taxon>Rotifera</taxon>
        <taxon>Eurotatoria</taxon>
        <taxon>Bdelloidea</taxon>
        <taxon>Adinetida</taxon>
        <taxon>Adinetidae</taxon>
        <taxon>Adineta</taxon>
    </lineage>
</organism>
<evidence type="ECO:0000256" key="1">
    <source>
        <dbReference type="SAM" id="MobiDB-lite"/>
    </source>
</evidence>
<evidence type="ECO:0000259" key="2">
    <source>
        <dbReference type="PROSITE" id="PS51937"/>
    </source>
</evidence>
<dbReference type="AlphaFoldDB" id="A0A816GPK6"/>
<dbReference type="EMBL" id="CAJNOR010013923">
    <property type="protein sequence ID" value="CAF1675858.1"/>
    <property type="molecule type" value="Genomic_DNA"/>
</dbReference>
<dbReference type="InterPro" id="IPR006899">
    <property type="entry name" value="HNF-1_N"/>
</dbReference>
<dbReference type="Pfam" id="PF04814">
    <property type="entry name" value="HNF-1_N"/>
    <property type="match status" value="1"/>
</dbReference>
<keyword evidence="4" id="KW-1185">Reference proteome</keyword>
<dbReference type="InterPro" id="IPR044866">
    <property type="entry name" value="HNF_P1"/>
</dbReference>
<name>A0A816GPK6_ADIRI</name>
<evidence type="ECO:0000313" key="3">
    <source>
        <dbReference type="EMBL" id="CAF1675858.1"/>
    </source>
</evidence>
<feature type="region of interest" description="Disordered" evidence="1">
    <location>
        <begin position="61"/>
        <end position="81"/>
    </location>
</feature>
<protein>
    <recommendedName>
        <fullName evidence="2">HNF-p1 domain-containing protein</fullName>
    </recommendedName>
</protein>
<gene>
    <name evidence="3" type="ORF">XAT740_LOCUS59583</name>
</gene>
<dbReference type="PROSITE" id="PS51937">
    <property type="entry name" value="HNF_P1"/>
    <property type="match status" value="1"/>
</dbReference>
<dbReference type="Proteomes" id="UP000663828">
    <property type="component" value="Unassembled WGS sequence"/>
</dbReference>
<feature type="non-terminal residue" evidence="3">
    <location>
        <position position="81"/>
    </location>
</feature>
<dbReference type="GO" id="GO:0045893">
    <property type="term" value="P:positive regulation of DNA-templated transcription"/>
    <property type="evidence" value="ECO:0007669"/>
    <property type="project" value="InterPro"/>
</dbReference>
<proteinExistence type="predicted"/>
<comment type="caution">
    <text evidence="3">The sequence shown here is derived from an EMBL/GenBank/DDBJ whole genome shotgun (WGS) entry which is preliminary data.</text>
</comment>